<dbReference type="EMBL" id="JAMXFA010000002">
    <property type="protein sequence ID" value="MCT7976481.1"/>
    <property type="molecule type" value="Genomic_DNA"/>
</dbReference>
<accession>A0ABT2N1D1</accession>
<dbReference type="CDD" id="cd02440">
    <property type="entry name" value="AdoMet_MTases"/>
    <property type="match status" value="1"/>
</dbReference>
<dbReference type="Proteomes" id="UP001525961">
    <property type="component" value="Unassembled WGS sequence"/>
</dbReference>
<organism evidence="2 3">
    <name type="scientific">Laspinema olomoucense D3b</name>
    <dbReference type="NCBI Taxonomy" id="2953688"/>
    <lineage>
        <taxon>Bacteria</taxon>
        <taxon>Bacillati</taxon>
        <taxon>Cyanobacteriota</taxon>
        <taxon>Cyanophyceae</taxon>
        <taxon>Oscillatoriophycideae</taxon>
        <taxon>Oscillatoriales</taxon>
        <taxon>Laspinemataceae</taxon>
        <taxon>Laspinema</taxon>
        <taxon>Laspinema olomoucense</taxon>
    </lineage>
</organism>
<keyword evidence="2" id="KW-0808">Transferase</keyword>
<dbReference type="SUPFAM" id="SSF53335">
    <property type="entry name" value="S-adenosyl-L-methionine-dependent methyltransferases"/>
    <property type="match status" value="1"/>
</dbReference>
<keyword evidence="2" id="KW-0489">Methyltransferase</keyword>
<dbReference type="InterPro" id="IPR029063">
    <property type="entry name" value="SAM-dependent_MTases_sf"/>
</dbReference>
<evidence type="ECO:0000259" key="1">
    <source>
        <dbReference type="Pfam" id="PF08241"/>
    </source>
</evidence>
<dbReference type="RefSeq" id="WP_261234308.1">
    <property type="nucleotide sequence ID" value="NZ_JAMXFA010000002.1"/>
</dbReference>
<dbReference type="GO" id="GO:0032259">
    <property type="term" value="P:methylation"/>
    <property type="evidence" value="ECO:0007669"/>
    <property type="project" value="UniProtKB-KW"/>
</dbReference>
<keyword evidence="3" id="KW-1185">Reference proteome</keyword>
<protein>
    <submittedName>
        <fullName evidence="2">Class I SAM-dependent methyltransferase</fullName>
    </submittedName>
</protein>
<dbReference type="Pfam" id="PF08241">
    <property type="entry name" value="Methyltransf_11"/>
    <property type="match status" value="1"/>
</dbReference>
<evidence type="ECO:0000313" key="2">
    <source>
        <dbReference type="EMBL" id="MCT7976481.1"/>
    </source>
</evidence>
<dbReference type="PANTHER" id="PTHR43591">
    <property type="entry name" value="METHYLTRANSFERASE"/>
    <property type="match status" value="1"/>
</dbReference>
<dbReference type="InterPro" id="IPR013216">
    <property type="entry name" value="Methyltransf_11"/>
</dbReference>
<evidence type="ECO:0000313" key="3">
    <source>
        <dbReference type="Proteomes" id="UP001525961"/>
    </source>
</evidence>
<gene>
    <name evidence="2" type="ORF">NG792_01925</name>
</gene>
<name>A0ABT2N1D1_9CYAN</name>
<reference evidence="2 3" key="1">
    <citation type="journal article" date="2022" name="Front. Microbiol.">
        <title>High genomic differentiation and limited gene flow indicate recent cryptic speciation within the genus Laspinema (cyanobacteria).</title>
        <authorList>
            <person name="Stanojkovic A."/>
            <person name="Skoupy S."/>
            <person name="Skaloud P."/>
            <person name="Dvorak P."/>
        </authorList>
    </citation>
    <scope>NUCLEOTIDE SEQUENCE [LARGE SCALE GENOMIC DNA]</scope>
    <source>
        <strain evidence="2 3">D3b</strain>
    </source>
</reference>
<comment type="caution">
    <text evidence="2">The sequence shown here is derived from an EMBL/GenBank/DDBJ whole genome shotgun (WGS) entry which is preliminary data.</text>
</comment>
<dbReference type="GO" id="GO:0008168">
    <property type="term" value="F:methyltransferase activity"/>
    <property type="evidence" value="ECO:0007669"/>
    <property type="project" value="UniProtKB-KW"/>
</dbReference>
<dbReference type="Gene3D" id="3.40.50.150">
    <property type="entry name" value="Vaccinia Virus protein VP39"/>
    <property type="match status" value="1"/>
</dbReference>
<feature type="domain" description="Methyltransferase type 11" evidence="1">
    <location>
        <begin position="53"/>
        <end position="144"/>
    </location>
</feature>
<proteinExistence type="predicted"/>
<sequence length="275" mass="31908">MKNIDLETVERFGREWKSFNYSEVENLEITEIFTSYFSIFHWERLPNEAVGFDLGCGSGRWAKFVSPKVGTLHCIDASTAALEVAKNNLLKVENCEYYHASVDHIPLPDNSMDFGYSLGVLHHVPNTFLGIQACVEKLKPGAPLLLYLYYAFDNRPWWFRLIWQLSNIIRQGIYRLPYPVRYGVSQMIALLVYLPLARFSLLLEKLGLNVDVIPLSIYRSRSFYVMRNDSLDRFGTKLESRFTQDEIRQMMEAAGLINIVFSDRAPYWCVLGYKK</sequence>